<evidence type="ECO:0000256" key="1">
    <source>
        <dbReference type="ARBA" id="ARBA00023110"/>
    </source>
</evidence>
<keyword evidence="2 3" id="KW-0413">Isomerase</keyword>
<sequence length="243" mass="26065">MRSLIQVAAQGLLIGLVAWGLVACSGSTTSLSAANANPEDVGRLYPDIPRLEGNATVVLTVNNQPIEIEVLGKDAPLTAGNFVDLVSKGVYDGTSFHRVVKEPQPFVVQGGDPQSKDPKVPAQQLGTGSYQDPNTKQPRYLPLEITPEGASQPVYSRTLEQASVSRPPKLRHQRGAVAMARASFPDSASSQFYIALSDLGFLDGNYAVFGYVRSDMTVVDRIKQGDRIQSAKVTAGLDNLKRP</sequence>
<reference evidence="6 7" key="1">
    <citation type="journal article" date="2007" name="Photosyn. Res.">
        <title>Complete nucleotide sequence of the freshwater unicellular cyanobacterium Synechococcus elongatus PCC 6301 chromosome: gene content and organization.</title>
        <authorList>
            <person name="Sugita C."/>
            <person name="Ogata K."/>
            <person name="Shikata M."/>
            <person name="Jikuya H."/>
            <person name="Takano J."/>
            <person name="Furumichi M."/>
            <person name="Kanehisa M."/>
            <person name="Omata T."/>
            <person name="Sugiura M."/>
            <person name="Sugita M."/>
        </authorList>
    </citation>
    <scope>NUCLEOTIDE SEQUENCE [LARGE SCALE GENOMIC DNA]</scope>
    <source>
        <strain evidence="7">ATCC 27144 / PCC 6301 / SAUG 1402/1</strain>
    </source>
</reference>
<organism evidence="6 7">
    <name type="scientific">Synechococcus sp. (strain ATCC 27144 / PCC 6301 / SAUG 1402/1)</name>
    <name type="common">Anacystis nidulans</name>
    <dbReference type="NCBI Taxonomy" id="269084"/>
    <lineage>
        <taxon>Bacteria</taxon>
        <taxon>Bacillati</taxon>
        <taxon>Cyanobacteriota</taxon>
        <taxon>Cyanophyceae</taxon>
        <taxon>Synechococcales</taxon>
        <taxon>Synechococcaceae</taxon>
        <taxon>Synechococcus</taxon>
    </lineage>
</organism>
<comment type="similarity">
    <text evidence="3">Belongs to the cyclophilin-type PPIase family.</text>
</comment>
<proteinExistence type="inferred from homology"/>
<comment type="catalytic activity">
    <reaction evidence="3">
        <text>[protein]-peptidylproline (omega=180) = [protein]-peptidylproline (omega=0)</text>
        <dbReference type="Rhea" id="RHEA:16237"/>
        <dbReference type="Rhea" id="RHEA-COMP:10747"/>
        <dbReference type="Rhea" id="RHEA-COMP:10748"/>
        <dbReference type="ChEBI" id="CHEBI:83833"/>
        <dbReference type="ChEBI" id="CHEBI:83834"/>
        <dbReference type="EC" id="5.2.1.8"/>
    </reaction>
</comment>
<dbReference type="Pfam" id="PF00160">
    <property type="entry name" value="Pro_isomerase"/>
    <property type="match status" value="1"/>
</dbReference>
<comment type="function">
    <text evidence="3">PPIases accelerate the folding of proteins. It catalyzes the cis-trans isomerization of proline imidic peptide bonds in oligopeptides.</text>
</comment>
<dbReference type="RefSeq" id="WP_011243187.1">
    <property type="nucleotide sequence ID" value="NC_006576.1"/>
</dbReference>
<feature type="compositionally biased region" description="Polar residues" evidence="4">
    <location>
        <begin position="124"/>
        <end position="137"/>
    </location>
</feature>
<dbReference type="PANTHER" id="PTHR43246">
    <property type="entry name" value="PEPTIDYL-PROLYL CIS-TRANS ISOMERASE CYP38, CHLOROPLASTIC"/>
    <property type="match status" value="1"/>
</dbReference>
<evidence type="ECO:0000256" key="4">
    <source>
        <dbReference type="SAM" id="MobiDB-lite"/>
    </source>
</evidence>
<keyword evidence="1 3" id="KW-0697">Rotamase</keyword>
<dbReference type="InterPro" id="IPR002130">
    <property type="entry name" value="Cyclophilin-type_PPIase_dom"/>
</dbReference>
<evidence type="ECO:0000259" key="5">
    <source>
        <dbReference type="PROSITE" id="PS50072"/>
    </source>
</evidence>
<dbReference type="InterPro" id="IPR029000">
    <property type="entry name" value="Cyclophilin-like_dom_sf"/>
</dbReference>
<dbReference type="GeneID" id="72429486"/>
<evidence type="ECO:0000256" key="2">
    <source>
        <dbReference type="ARBA" id="ARBA00023235"/>
    </source>
</evidence>
<evidence type="ECO:0000256" key="3">
    <source>
        <dbReference type="RuleBase" id="RU363019"/>
    </source>
</evidence>
<accession>A0A0H3K7L5</accession>
<dbReference type="GO" id="GO:0003755">
    <property type="term" value="F:peptidyl-prolyl cis-trans isomerase activity"/>
    <property type="evidence" value="ECO:0007669"/>
    <property type="project" value="UniProtKB-UniRule"/>
</dbReference>
<dbReference type="Proteomes" id="UP000001175">
    <property type="component" value="Chromosome"/>
</dbReference>
<dbReference type="InterPro" id="IPR044665">
    <property type="entry name" value="E_coli_cyclophilin_A-like"/>
</dbReference>
<evidence type="ECO:0000313" key="7">
    <source>
        <dbReference type="Proteomes" id="UP000001175"/>
    </source>
</evidence>
<gene>
    <name evidence="6" type="primary">ppiB</name>
    <name evidence="6" type="ordered locus">syc0875_d</name>
</gene>
<feature type="domain" description="PPIase cyclophilin-type" evidence="5">
    <location>
        <begin position="66"/>
        <end position="243"/>
    </location>
</feature>
<feature type="region of interest" description="Disordered" evidence="4">
    <location>
        <begin position="106"/>
        <end position="137"/>
    </location>
</feature>
<dbReference type="eggNOG" id="COG0652">
    <property type="taxonomic scope" value="Bacteria"/>
</dbReference>
<dbReference type="AlphaFoldDB" id="A0A0H3K7L5"/>
<dbReference type="SUPFAM" id="SSF50891">
    <property type="entry name" value="Cyclophilin-like"/>
    <property type="match status" value="1"/>
</dbReference>
<dbReference type="PROSITE" id="PS51257">
    <property type="entry name" value="PROKAR_LIPOPROTEIN"/>
    <property type="match status" value="1"/>
</dbReference>
<name>A0A0H3K7L5_SYNP6</name>
<dbReference type="PRINTS" id="PR00153">
    <property type="entry name" value="CSAPPISMRASE"/>
</dbReference>
<dbReference type="KEGG" id="syc:syc0875_d"/>
<evidence type="ECO:0000313" key="6">
    <source>
        <dbReference type="EMBL" id="BAD79065.1"/>
    </source>
</evidence>
<dbReference type="EMBL" id="AP008231">
    <property type="protein sequence ID" value="BAD79065.1"/>
    <property type="molecule type" value="Genomic_DNA"/>
</dbReference>
<dbReference type="Gene3D" id="2.40.100.10">
    <property type="entry name" value="Cyclophilin-like"/>
    <property type="match status" value="1"/>
</dbReference>
<protein>
    <recommendedName>
        <fullName evidence="3">Peptidyl-prolyl cis-trans isomerase</fullName>
        <shortName evidence="3">PPIase</shortName>
        <ecNumber evidence="3">5.2.1.8</ecNumber>
    </recommendedName>
</protein>
<dbReference type="EC" id="5.2.1.8" evidence="3"/>
<dbReference type="PROSITE" id="PS50072">
    <property type="entry name" value="CSA_PPIASE_2"/>
    <property type="match status" value="1"/>
</dbReference>